<keyword evidence="3" id="KW-0274">FAD</keyword>
<feature type="domain" description="Reductase C-terminal" evidence="7">
    <location>
        <begin position="327"/>
        <end position="410"/>
    </location>
</feature>
<dbReference type="InterPro" id="IPR028202">
    <property type="entry name" value="Reductase_C"/>
</dbReference>
<keyword evidence="9" id="KW-1185">Reference proteome</keyword>
<dbReference type="Gene3D" id="3.30.390.30">
    <property type="match status" value="1"/>
</dbReference>
<dbReference type="PANTHER" id="PTHR43557:SF2">
    <property type="entry name" value="RIESKE DOMAIN-CONTAINING PROTEIN-RELATED"/>
    <property type="match status" value="1"/>
</dbReference>
<dbReference type="GO" id="GO:0005737">
    <property type="term" value="C:cytoplasm"/>
    <property type="evidence" value="ECO:0007669"/>
    <property type="project" value="TreeGrafter"/>
</dbReference>
<protein>
    <submittedName>
        <fullName evidence="8">NAD(P)/FAD-dependent oxidoreductase</fullName>
    </submittedName>
</protein>
<dbReference type="InterPro" id="IPR023753">
    <property type="entry name" value="FAD/NAD-binding_dom"/>
</dbReference>
<dbReference type="Pfam" id="PF14759">
    <property type="entry name" value="Reductase_C"/>
    <property type="match status" value="1"/>
</dbReference>
<comment type="caution">
    <text evidence="8">The sequence shown here is derived from an EMBL/GenBank/DDBJ whole genome shotgun (WGS) entry which is preliminary data.</text>
</comment>
<dbReference type="PRINTS" id="PR00411">
    <property type="entry name" value="PNDRDTASEI"/>
</dbReference>
<dbReference type="SUPFAM" id="SSF51905">
    <property type="entry name" value="FAD/NAD(P)-binding domain"/>
    <property type="match status" value="1"/>
</dbReference>
<accession>A0A5C7FB57</accession>
<keyword evidence="4" id="KW-0560">Oxidoreductase</keyword>
<feature type="domain" description="FAD/NAD(P)-binding" evidence="6">
    <location>
        <begin position="9"/>
        <end position="308"/>
    </location>
</feature>
<evidence type="ECO:0000256" key="2">
    <source>
        <dbReference type="ARBA" id="ARBA00022630"/>
    </source>
</evidence>
<dbReference type="AlphaFoldDB" id="A0A5C7FB57"/>
<dbReference type="OrthoDB" id="9792592at2"/>
<evidence type="ECO:0000259" key="7">
    <source>
        <dbReference type="Pfam" id="PF14759"/>
    </source>
</evidence>
<evidence type="ECO:0000256" key="5">
    <source>
        <dbReference type="SAM" id="MobiDB-lite"/>
    </source>
</evidence>
<dbReference type="InterPro" id="IPR016156">
    <property type="entry name" value="FAD/NAD-linked_Rdtase_dimer_sf"/>
</dbReference>
<name>A0A5C7FB57_9BACT</name>
<dbReference type="GO" id="GO:0016651">
    <property type="term" value="F:oxidoreductase activity, acting on NAD(P)H"/>
    <property type="evidence" value="ECO:0007669"/>
    <property type="project" value="TreeGrafter"/>
</dbReference>
<evidence type="ECO:0000256" key="4">
    <source>
        <dbReference type="ARBA" id="ARBA00023002"/>
    </source>
</evidence>
<feature type="compositionally biased region" description="Basic and acidic residues" evidence="5">
    <location>
        <begin position="401"/>
        <end position="416"/>
    </location>
</feature>
<comment type="cofactor">
    <cofactor evidence="1">
        <name>FAD</name>
        <dbReference type="ChEBI" id="CHEBI:57692"/>
    </cofactor>
</comment>
<dbReference type="Proteomes" id="UP000321907">
    <property type="component" value="Unassembled WGS sequence"/>
</dbReference>
<dbReference type="InterPro" id="IPR036188">
    <property type="entry name" value="FAD/NAD-bd_sf"/>
</dbReference>
<keyword evidence="2" id="KW-0285">Flavoprotein</keyword>
<dbReference type="PRINTS" id="PR00368">
    <property type="entry name" value="FADPNR"/>
</dbReference>
<reference evidence="8 9" key="1">
    <citation type="submission" date="2019-08" db="EMBL/GenBank/DDBJ databases">
        <title>Lewinella sp. strain SSH13 Genome sequencing and assembly.</title>
        <authorList>
            <person name="Kim I."/>
        </authorList>
    </citation>
    <scope>NUCLEOTIDE SEQUENCE [LARGE SCALE GENOMIC DNA]</scope>
    <source>
        <strain evidence="8 9">SSH13</strain>
    </source>
</reference>
<dbReference type="RefSeq" id="WP_147931930.1">
    <property type="nucleotide sequence ID" value="NZ_VOXD01000029.1"/>
</dbReference>
<evidence type="ECO:0000256" key="1">
    <source>
        <dbReference type="ARBA" id="ARBA00001974"/>
    </source>
</evidence>
<evidence type="ECO:0000256" key="3">
    <source>
        <dbReference type="ARBA" id="ARBA00022827"/>
    </source>
</evidence>
<dbReference type="Pfam" id="PF07992">
    <property type="entry name" value="Pyr_redox_2"/>
    <property type="match status" value="1"/>
</dbReference>
<sequence>MEDTQNQSCLIVGASHAGVNAAFALRRAGWAGTISIFDRDEELPYHRPPLSKGFLSGDTTVEESLLKAAASYETEQIGLHRGVSVRAIERSAKRIELADGTRHAYDKLILATGASPFIPPITGLKGSDKVFPLRTAADARGIRAAFMNSRGKNVVIIGGGYIGLEAAASLRKLGGEVTVLERENRVLARVTSPEMSAFFTDLHTQKGVAIATEHNVSSVEQHGDSLTVVCAGGLRFSADLVIVGVGVRVNTELARSAGLKNSNGILVDGRMLTSDPDIYAIGDCTSFHHPRYGREIRLESVQNAVDQAKVAAANICGSSTAYDAIPWFWSDQYEVKLQMCGIAAGYNRVIVRNEADSTPCKRSLWYFTDDQLVAVDAVNHARAYMLGMKILKEGRSPAPEKLADPEVELHPRSIMP</sequence>
<evidence type="ECO:0000259" key="6">
    <source>
        <dbReference type="Pfam" id="PF07992"/>
    </source>
</evidence>
<evidence type="ECO:0000313" key="8">
    <source>
        <dbReference type="EMBL" id="TXF87918.1"/>
    </source>
</evidence>
<proteinExistence type="predicted"/>
<dbReference type="Gene3D" id="3.50.50.60">
    <property type="entry name" value="FAD/NAD(P)-binding domain"/>
    <property type="match status" value="2"/>
</dbReference>
<feature type="region of interest" description="Disordered" evidence="5">
    <location>
        <begin position="397"/>
        <end position="416"/>
    </location>
</feature>
<dbReference type="EMBL" id="VOXD01000029">
    <property type="protein sequence ID" value="TXF87918.1"/>
    <property type="molecule type" value="Genomic_DNA"/>
</dbReference>
<evidence type="ECO:0000313" key="9">
    <source>
        <dbReference type="Proteomes" id="UP000321907"/>
    </source>
</evidence>
<dbReference type="PANTHER" id="PTHR43557">
    <property type="entry name" value="APOPTOSIS-INDUCING FACTOR 1"/>
    <property type="match status" value="1"/>
</dbReference>
<dbReference type="SUPFAM" id="SSF55424">
    <property type="entry name" value="FAD/NAD-linked reductases, dimerisation (C-terminal) domain"/>
    <property type="match status" value="1"/>
</dbReference>
<organism evidence="8 9">
    <name type="scientific">Neolewinella aurantiaca</name>
    <dbReference type="NCBI Taxonomy" id="2602767"/>
    <lineage>
        <taxon>Bacteria</taxon>
        <taxon>Pseudomonadati</taxon>
        <taxon>Bacteroidota</taxon>
        <taxon>Saprospiria</taxon>
        <taxon>Saprospirales</taxon>
        <taxon>Lewinellaceae</taxon>
        <taxon>Neolewinella</taxon>
    </lineage>
</organism>
<dbReference type="InterPro" id="IPR050446">
    <property type="entry name" value="FAD-oxidoreductase/Apoptosis"/>
</dbReference>
<gene>
    <name evidence="8" type="ORF">FUA23_16815</name>
</gene>